<name>A0A6I6A9Y9_9PLAN</name>
<keyword evidence="3" id="KW-1185">Reference proteome</keyword>
<dbReference type="Pfam" id="PF07596">
    <property type="entry name" value="SBP_bac_10"/>
    <property type="match status" value="1"/>
</dbReference>
<dbReference type="Gene3D" id="3.30.700.10">
    <property type="entry name" value="Glycoprotein, Type 4 Pilin"/>
    <property type="match status" value="1"/>
</dbReference>
<dbReference type="PANTHER" id="PTHR30093">
    <property type="entry name" value="GENERAL SECRETION PATHWAY PROTEIN G"/>
    <property type="match status" value="1"/>
</dbReference>
<sequence length="349" mass="39357">MMQRWISISVVLLLIVLVFGLLIPAVQQAREAARRATAKNDLKQIGLAAHNYADAHRCFPSGGVIREDGTATQGWMTMYLPYLDASPDYSQLSLDDSWLSAANRTVIETVRPHYLNPEVRLNYTSTGFGLTHYLGNPHLYYRNSSVTFDQMERGTTYTWVTGDVAGEFQPWAYPFNWRPLGTQLCAESGSFGCPNWEGGHLLFADGKVLFFSEETSPEILKQLAATPPVPASEQMAVPDKRFETGVYNWEHVPLESQPENEHLFYAEVLKEAGEPLLIDLFAVENLSDSEWEEVMEKERSFPDTLLIQRIDKTTDLSQVLSGSMLKQAASAQQMQENLKLLKTLQKQMP</sequence>
<dbReference type="AlphaFoldDB" id="A0A6I6A9Y9"/>
<dbReference type="PANTHER" id="PTHR30093:SF2">
    <property type="entry name" value="TYPE II SECRETION SYSTEM PROTEIN H"/>
    <property type="match status" value="1"/>
</dbReference>
<dbReference type="EMBL" id="CP043930">
    <property type="protein sequence ID" value="QGQ23073.1"/>
    <property type="molecule type" value="Genomic_DNA"/>
</dbReference>
<feature type="domain" description="DUF1559" evidence="1">
    <location>
        <begin position="27"/>
        <end position="128"/>
    </location>
</feature>
<protein>
    <submittedName>
        <fullName evidence="2">DUF1559 domain-containing protein</fullName>
    </submittedName>
</protein>
<dbReference type="KEGG" id="gim:F1728_10500"/>
<dbReference type="SUPFAM" id="SSF54523">
    <property type="entry name" value="Pili subunits"/>
    <property type="match status" value="1"/>
</dbReference>
<dbReference type="RefSeq" id="WP_155364069.1">
    <property type="nucleotide sequence ID" value="NZ_CP043930.1"/>
</dbReference>
<accession>A0A6I6A9Y9</accession>
<proteinExistence type="predicted"/>
<evidence type="ECO:0000313" key="2">
    <source>
        <dbReference type="EMBL" id="QGQ23073.1"/>
    </source>
</evidence>
<evidence type="ECO:0000313" key="3">
    <source>
        <dbReference type="Proteomes" id="UP000427281"/>
    </source>
</evidence>
<dbReference type="InterPro" id="IPR011453">
    <property type="entry name" value="DUF1559"/>
</dbReference>
<evidence type="ECO:0000259" key="1">
    <source>
        <dbReference type="Pfam" id="PF07596"/>
    </source>
</evidence>
<reference evidence="2 3" key="1">
    <citation type="submission" date="2019-09" db="EMBL/GenBank/DDBJ databases">
        <title>Gimesia benthica sp. nov., a novel bacterium isolated from deep-sea water of the Northwest Indian Ocean.</title>
        <authorList>
            <person name="Dai X."/>
        </authorList>
    </citation>
    <scope>NUCLEOTIDE SEQUENCE [LARGE SCALE GENOMIC DNA]</scope>
    <source>
        <strain evidence="2 3">E7</strain>
    </source>
</reference>
<dbReference type="InterPro" id="IPR045584">
    <property type="entry name" value="Pilin-like"/>
</dbReference>
<organism evidence="2 3">
    <name type="scientific">Gimesia benthica</name>
    <dbReference type="NCBI Taxonomy" id="2608982"/>
    <lineage>
        <taxon>Bacteria</taxon>
        <taxon>Pseudomonadati</taxon>
        <taxon>Planctomycetota</taxon>
        <taxon>Planctomycetia</taxon>
        <taxon>Planctomycetales</taxon>
        <taxon>Planctomycetaceae</taxon>
        <taxon>Gimesia</taxon>
    </lineage>
</organism>
<gene>
    <name evidence="2" type="ORF">F1728_10500</name>
</gene>
<dbReference type="Proteomes" id="UP000427281">
    <property type="component" value="Chromosome"/>
</dbReference>